<name>A0A9P5PKU1_9AGAR</name>
<dbReference type="Proteomes" id="UP000772434">
    <property type="component" value="Unassembled WGS sequence"/>
</dbReference>
<reference evidence="2" key="1">
    <citation type="submission" date="2020-11" db="EMBL/GenBank/DDBJ databases">
        <authorList>
            <consortium name="DOE Joint Genome Institute"/>
            <person name="Ahrendt S."/>
            <person name="Riley R."/>
            <person name="Andreopoulos W."/>
            <person name="Labutti K."/>
            <person name="Pangilinan J."/>
            <person name="Ruiz-Duenas F.J."/>
            <person name="Barrasa J.M."/>
            <person name="Sanchez-Garcia M."/>
            <person name="Camarero S."/>
            <person name="Miyauchi S."/>
            <person name="Serrano A."/>
            <person name="Linde D."/>
            <person name="Babiker R."/>
            <person name="Drula E."/>
            <person name="Ayuso-Fernandez I."/>
            <person name="Pacheco R."/>
            <person name="Padilla G."/>
            <person name="Ferreira P."/>
            <person name="Barriuso J."/>
            <person name="Kellner H."/>
            <person name="Castanera R."/>
            <person name="Alfaro M."/>
            <person name="Ramirez L."/>
            <person name="Pisabarro A.G."/>
            <person name="Kuo A."/>
            <person name="Tritt A."/>
            <person name="Lipzen A."/>
            <person name="He G."/>
            <person name="Yan M."/>
            <person name="Ng V."/>
            <person name="Cullen D."/>
            <person name="Martin F."/>
            <person name="Rosso M.-N."/>
            <person name="Henrissat B."/>
            <person name="Hibbett D."/>
            <person name="Martinez A.T."/>
            <person name="Grigoriev I.V."/>
        </authorList>
    </citation>
    <scope>NUCLEOTIDE SEQUENCE</scope>
    <source>
        <strain evidence="2">AH 40177</strain>
    </source>
</reference>
<gene>
    <name evidence="2" type="ORF">BDP27DRAFT_1405070</name>
</gene>
<feature type="domain" description="DUF6593" evidence="1">
    <location>
        <begin position="50"/>
        <end position="192"/>
    </location>
</feature>
<evidence type="ECO:0000313" key="3">
    <source>
        <dbReference type="Proteomes" id="UP000772434"/>
    </source>
</evidence>
<comment type="caution">
    <text evidence="2">The sequence shown here is derived from an EMBL/GenBank/DDBJ whole genome shotgun (WGS) entry which is preliminary data.</text>
</comment>
<dbReference type="AlphaFoldDB" id="A0A9P5PKU1"/>
<protein>
    <recommendedName>
        <fullName evidence="1">DUF6593 domain-containing protein</fullName>
    </recommendedName>
</protein>
<dbReference type="OrthoDB" id="3191568at2759"/>
<evidence type="ECO:0000313" key="2">
    <source>
        <dbReference type="EMBL" id="KAF9065047.1"/>
    </source>
</evidence>
<organism evidence="2 3">
    <name type="scientific">Rhodocollybia butyracea</name>
    <dbReference type="NCBI Taxonomy" id="206335"/>
    <lineage>
        <taxon>Eukaryota</taxon>
        <taxon>Fungi</taxon>
        <taxon>Dikarya</taxon>
        <taxon>Basidiomycota</taxon>
        <taxon>Agaricomycotina</taxon>
        <taxon>Agaricomycetes</taxon>
        <taxon>Agaricomycetidae</taxon>
        <taxon>Agaricales</taxon>
        <taxon>Marasmiineae</taxon>
        <taxon>Omphalotaceae</taxon>
        <taxon>Rhodocollybia</taxon>
    </lineage>
</organism>
<dbReference type="EMBL" id="JADNRY010000110">
    <property type="protein sequence ID" value="KAF9065047.1"/>
    <property type="molecule type" value="Genomic_DNA"/>
</dbReference>
<accession>A0A9P5PKU1</accession>
<sequence>MNVTNPYAQAGWAGSNGTTPLPSLFGALPFPSQPPESSIHRFKFTSFNPDILNCVLYGPQSHAYFRVLNNTPSQNFTMFQNREGKSIAVIEWRQSPGAVVEIRDIIRKQLVSSWLPLSSDRTYRFMKARDRTFVWVPQNQYVGLYTYGTTNPELYAKLSRTEGCVTLEISSVAIQIGLFECCVVAVVLLQSGRSID</sequence>
<keyword evidence="3" id="KW-1185">Reference proteome</keyword>
<dbReference type="InterPro" id="IPR046528">
    <property type="entry name" value="DUF6593"/>
</dbReference>
<proteinExistence type="predicted"/>
<dbReference type="Pfam" id="PF20236">
    <property type="entry name" value="DUF6593"/>
    <property type="match status" value="1"/>
</dbReference>
<evidence type="ECO:0000259" key="1">
    <source>
        <dbReference type="Pfam" id="PF20236"/>
    </source>
</evidence>